<keyword evidence="3" id="KW-1185">Reference proteome</keyword>
<proteinExistence type="predicted"/>
<dbReference type="Proteomes" id="UP000002668">
    <property type="component" value="Genome"/>
</dbReference>
<dbReference type="AlphaFoldDB" id="M1Z7P4"/>
<organism evidence="2 3">
    <name type="scientific">Leptosphaeria maculans (strain JN3 / isolate v23.1.3 / race Av1-4-5-6-7-8)</name>
    <name type="common">Blackleg fungus</name>
    <name type="synonym">Phoma lingam</name>
    <dbReference type="NCBI Taxonomy" id="985895"/>
    <lineage>
        <taxon>Eukaryota</taxon>
        <taxon>Fungi</taxon>
        <taxon>Dikarya</taxon>
        <taxon>Ascomycota</taxon>
        <taxon>Pezizomycotina</taxon>
        <taxon>Dothideomycetes</taxon>
        <taxon>Pleosporomycetidae</taxon>
        <taxon>Pleosporales</taxon>
        <taxon>Pleosporineae</taxon>
        <taxon>Leptosphaeriaceae</taxon>
        <taxon>Plenodomus</taxon>
        <taxon>Plenodomus lingam/Leptosphaeria maculans species complex</taxon>
    </lineage>
</organism>
<evidence type="ECO:0000256" key="1">
    <source>
        <dbReference type="SAM" id="MobiDB-lite"/>
    </source>
</evidence>
<dbReference type="VEuPathDB" id="FungiDB:Lema_P125150.1"/>
<accession>M1Z7P4</accession>
<dbReference type="OrthoDB" id="5383784at2759"/>
<name>M1Z7P4_LEPMJ</name>
<feature type="region of interest" description="Disordered" evidence="1">
    <location>
        <begin position="420"/>
        <end position="444"/>
    </location>
</feature>
<evidence type="ECO:0000313" key="3">
    <source>
        <dbReference type="Proteomes" id="UP000002668"/>
    </source>
</evidence>
<evidence type="ECO:0000313" key="2">
    <source>
        <dbReference type="EMBL" id="CCT61111.1"/>
    </source>
</evidence>
<dbReference type="InParanoid" id="M1Z7P4"/>
<protein>
    <submittedName>
        <fullName evidence="2">Uncharacterized protein</fullName>
    </submittedName>
</protein>
<dbReference type="EMBL" id="FP929064">
    <property type="protein sequence ID" value="CCT61111.1"/>
    <property type="molecule type" value="Genomic_DNA"/>
</dbReference>
<gene>
    <name evidence="2" type="ORF">Lema_P125150.1</name>
</gene>
<reference evidence="2 3" key="1">
    <citation type="journal article" date="2011" name="Nat. Commun.">
        <title>Effector diversification within compartments of the Leptosphaeria maculans genome affected by Repeat-Induced Point mutations.</title>
        <authorList>
            <person name="Rouxel T."/>
            <person name="Grandaubert J."/>
            <person name="Hane J.K."/>
            <person name="Hoede C."/>
            <person name="van de Wouw A.P."/>
            <person name="Couloux A."/>
            <person name="Dominguez V."/>
            <person name="Anthouard V."/>
            <person name="Bally P."/>
            <person name="Bourras S."/>
            <person name="Cozijnsen A.J."/>
            <person name="Ciuffetti L.M."/>
            <person name="Degrave A."/>
            <person name="Dilmaghani A."/>
            <person name="Duret L."/>
            <person name="Fudal I."/>
            <person name="Goodwin S.B."/>
            <person name="Gout L."/>
            <person name="Glaser N."/>
            <person name="Linglin J."/>
            <person name="Kema G.H.J."/>
            <person name="Lapalu N."/>
            <person name="Lawrence C.B."/>
            <person name="May K."/>
            <person name="Meyer M."/>
            <person name="Ollivier B."/>
            <person name="Poulain J."/>
            <person name="Schoch C.L."/>
            <person name="Simon A."/>
            <person name="Spatafora J.W."/>
            <person name="Stachowiak A."/>
            <person name="Turgeon B.G."/>
            <person name="Tyler B.M."/>
            <person name="Vincent D."/>
            <person name="Weissenbach J."/>
            <person name="Amselem J."/>
            <person name="Quesneville H."/>
            <person name="Oliver R.P."/>
            <person name="Wincker P."/>
            <person name="Balesdent M.-H."/>
            <person name="Howlett B.J."/>
        </authorList>
    </citation>
    <scope>NUCLEOTIDE SEQUENCE [LARGE SCALE GENOMIC DNA]</scope>
    <source>
        <strain evidence="3">JN3 / isolate v23.1.3 / race Av1-4-5-6-7-8</strain>
    </source>
</reference>
<sequence length="618" mass="68549">MGREVYLNKIAFGRSAFIPTQSATESAVYTQLESSQSEIPQRYWEATANNYLQLYDERGNPINPRAREYGKKLRSAQNDVLASVGVVQRRAAPEDGLPGSYQERMELLEDEDGIGHFLSLTSKFTEEMCTWWIRSIRARVMTFRYPVGVPFSQIIASELATCGTSLAYAGFPSQLCAIIIETVISHGIVLYQPLTRLLLVTRAGTRTRQFFRRSQVALRLGLRWALEVFSYPFSYHARLQRLGLVPASLLLPTLTSLNPWSASSPLSPRSIHYDASAVVVKCISAFLTSPVMLLSAERFANRLVSVYIHEAIDTSVLRPRIAELPLELAEDKELAVNRFGRRQSPPMIRNLINRVMTCMGWGRPLKTVDVKSQQGIPRPNGHRIQVGSTEVDHVHPLEMPAVRDPAISTAEVVGADVETTRNGATNGPHRPATPPTPGRHAVDAADDDPRIRITSREGMVEMEVRLPSRVLSTHTEVAEGSASEPGNRTTAFHEDLPMSESDDEPHYHFTLLSTELARMIGAMVEAQLIGLALLPLQVMTYRVVARHYLGSGKAQGMVAHHARAFVEPKTLTWRGVGSHVSRIALCAAVEFAIDLGLWGVQYVAVTFVGRECYGWGTL</sequence>